<gene>
    <name evidence="7" type="ORF">GCM10009416_19880</name>
</gene>
<evidence type="ECO:0000259" key="6">
    <source>
        <dbReference type="Pfam" id="PF00496"/>
    </source>
</evidence>
<proteinExistence type="inferred from homology"/>
<dbReference type="InterPro" id="IPR000914">
    <property type="entry name" value="SBP_5_dom"/>
</dbReference>
<dbReference type="Gene3D" id="3.40.190.10">
    <property type="entry name" value="Periplasmic binding protein-like II"/>
    <property type="match status" value="1"/>
</dbReference>
<evidence type="ECO:0000256" key="1">
    <source>
        <dbReference type="ARBA" id="ARBA00004418"/>
    </source>
</evidence>
<sequence length="540" mass="59173">MKGIARAAGFAAAFAIAAAAPAAAQTPPAPAAGAALTVAVAAPVTSLDPHYHQLSPNNAVADMVFDRLVNTDAQSRQVPGLAVEWKAVEPTVWEFKLRPDVRFHNGNPFTAEDVAFTLARLPNVPNSPSSFAVYSRPIKRVEVVDPLTVRFHTAEPYPLVPLDMTNVRVLDKETHENASTEDFNSGRAAVGTGPWRVVSHRQGDRIEFERFDGYWGDKPAFARVNYRMVTNDAARTAALLAGDVDLIDQVPTTDVAKLRRDQRVALSEVVGLRLVFLGLDHLRGTDENSPFVTGNDGQPLGRNPLKDVRVRRALSMAIDRQAIAERVMEGAATPAGQFLPEGVYGYVPGLEAPRYDPDGAKRLLAEAGYPDGFRIQLNGPNDRYINDARIIQAIGQMWTRVGVRTTVEAQTWSVFVGRASRQEYSAFLIGWGSNPDGSHPLRNIIATYSRERGWGASNRGRYSNPEVDALLERSNTEMDGEKREQMVVAAMRMAMEDVAVIPLHIQTNIWAARRGFQHTARVDELTRAQDVRPAAAAAAR</sequence>
<dbReference type="InterPro" id="IPR039424">
    <property type="entry name" value="SBP_5"/>
</dbReference>
<dbReference type="Proteomes" id="UP001501588">
    <property type="component" value="Unassembled WGS sequence"/>
</dbReference>
<evidence type="ECO:0000256" key="2">
    <source>
        <dbReference type="ARBA" id="ARBA00005695"/>
    </source>
</evidence>
<dbReference type="Gene3D" id="3.90.76.10">
    <property type="entry name" value="Dipeptide-binding Protein, Domain 1"/>
    <property type="match status" value="1"/>
</dbReference>
<keyword evidence="3" id="KW-0813">Transport</keyword>
<dbReference type="PANTHER" id="PTHR30290:SF9">
    <property type="entry name" value="OLIGOPEPTIDE-BINDING PROTEIN APPA"/>
    <property type="match status" value="1"/>
</dbReference>
<feature type="chain" id="PRO_5047317484" evidence="5">
    <location>
        <begin position="25"/>
        <end position="540"/>
    </location>
</feature>
<dbReference type="CDD" id="cd08498">
    <property type="entry name" value="PBP2_NikA_DppA_OppA_like_2"/>
    <property type="match status" value="1"/>
</dbReference>
<accession>A0ABN1F3H0</accession>
<dbReference type="Gene3D" id="3.10.105.10">
    <property type="entry name" value="Dipeptide-binding Protein, Domain 3"/>
    <property type="match status" value="1"/>
</dbReference>
<dbReference type="PIRSF" id="PIRSF002741">
    <property type="entry name" value="MppA"/>
    <property type="match status" value="1"/>
</dbReference>
<dbReference type="RefSeq" id="WP_343895102.1">
    <property type="nucleotide sequence ID" value="NZ_BAAAFZ010000023.1"/>
</dbReference>
<feature type="signal peptide" evidence="5">
    <location>
        <begin position="1"/>
        <end position="24"/>
    </location>
</feature>
<evidence type="ECO:0000313" key="8">
    <source>
        <dbReference type="Proteomes" id="UP001501588"/>
    </source>
</evidence>
<name>A0ABN1F3H0_9PROT</name>
<dbReference type="EMBL" id="BAAAFZ010000023">
    <property type="protein sequence ID" value="GAA0581408.1"/>
    <property type="molecule type" value="Genomic_DNA"/>
</dbReference>
<evidence type="ECO:0000256" key="4">
    <source>
        <dbReference type="ARBA" id="ARBA00022729"/>
    </source>
</evidence>
<protein>
    <submittedName>
        <fullName evidence="7">ABC transporter substrate-binding protein</fullName>
    </submittedName>
</protein>
<dbReference type="SUPFAM" id="SSF53850">
    <property type="entry name" value="Periplasmic binding protein-like II"/>
    <property type="match status" value="1"/>
</dbReference>
<reference evidence="7 8" key="1">
    <citation type="journal article" date="2019" name="Int. J. Syst. Evol. Microbiol.">
        <title>The Global Catalogue of Microorganisms (GCM) 10K type strain sequencing project: providing services to taxonomists for standard genome sequencing and annotation.</title>
        <authorList>
            <consortium name="The Broad Institute Genomics Platform"/>
            <consortium name="The Broad Institute Genome Sequencing Center for Infectious Disease"/>
            <person name="Wu L."/>
            <person name="Ma J."/>
        </authorList>
    </citation>
    <scope>NUCLEOTIDE SEQUENCE [LARGE SCALE GENOMIC DNA]</scope>
    <source>
        <strain evidence="7 8">JCM 9933</strain>
    </source>
</reference>
<dbReference type="InterPro" id="IPR030678">
    <property type="entry name" value="Peptide/Ni-bd"/>
</dbReference>
<feature type="domain" description="Solute-binding protein family 5" evidence="6">
    <location>
        <begin position="78"/>
        <end position="439"/>
    </location>
</feature>
<dbReference type="Pfam" id="PF00496">
    <property type="entry name" value="SBP_bac_5"/>
    <property type="match status" value="1"/>
</dbReference>
<evidence type="ECO:0000256" key="5">
    <source>
        <dbReference type="SAM" id="SignalP"/>
    </source>
</evidence>
<organism evidence="7 8">
    <name type="scientific">Craurococcus roseus</name>
    <dbReference type="NCBI Taxonomy" id="77585"/>
    <lineage>
        <taxon>Bacteria</taxon>
        <taxon>Pseudomonadati</taxon>
        <taxon>Pseudomonadota</taxon>
        <taxon>Alphaproteobacteria</taxon>
        <taxon>Acetobacterales</taxon>
        <taxon>Acetobacteraceae</taxon>
        <taxon>Craurococcus</taxon>
    </lineage>
</organism>
<dbReference type="PANTHER" id="PTHR30290">
    <property type="entry name" value="PERIPLASMIC BINDING COMPONENT OF ABC TRANSPORTER"/>
    <property type="match status" value="1"/>
</dbReference>
<evidence type="ECO:0000256" key="3">
    <source>
        <dbReference type="ARBA" id="ARBA00022448"/>
    </source>
</evidence>
<comment type="caution">
    <text evidence="7">The sequence shown here is derived from an EMBL/GenBank/DDBJ whole genome shotgun (WGS) entry which is preliminary data.</text>
</comment>
<keyword evidence="4 5" id="KW-0732">Signal</keyword>
<comment type="subcellular location">
    <subcellularLocation>
        <location evidence="1">Periplasm</location>
    </subcellularLocation>
</comment>
<comment type="similarity">
    <text evidence="2">Belongs to the bacterial solute-binding protein 5 family.</text>
</comment>
<evidence type="ECO:0000313" key="7">
    <source>
        <dbReference type="EMBL" id="GAA0581408.1"/>
    </source>
</evidence>
<keyword evidence="8" id="KW-1185">Reference proteome</keyword>